<protein>
    <recommendedName>
        <fullName evidence="3">Sulfotransferase domain-containing protein</fullName>
    </recommendedName>
</protein>
<proteinExistence type="predicted"/>
<dbReference type="EMBL" id="CP011308">
    <property type="protein sequence ID" value="AKF24128.1"/>
    <property type="molecule type" value="Genomic_DNA"/>
</dbReference>
<evidence type="ECO:0000313" key="1">
    <source>
        <dbReference type="EMBL" id="AKF24128.1"/>
    </source>
</evidence>
<dbReference type="OrthoDB" id="5352233at2"/>
<dbReference type="InterPro" id="IPR027417">
    <property type="entry name" value="P-loop_NTPase"/>
</dbReference>
<dbReference type="Proteomes" id="UP000034444">
    <property type="component" value="Chromosome"/>
</dbReference>
<dbReference type="AlphaFoldDB" id="A0A7U4LZK6"/>
<accession>A0A7U4LZK6</accession>
<reference evidence="2" key="2">
    <citation type="journal article" date="2017" name="Stand. Genomic Sci.">
        <title>Complete genome sequence of the sulfur-oxidizing chemolithoautotrophic Sulfurovum lithotrophicum 42BKTT.</title>
        <authorList>
            <person name="Jeon W."/>
            <person name="Priscilla L."/>
            <person name="Park G."/>
            <person name="Lee H."/>
            <person name="Lee N."/>
            <person name="Lee D."/>
            <person name="Kwon H."/>
            <person name="Ahn I."/>
            <person name="Lee C."/>
            <person name="Lee H."/>
            <person name="Ahn J."/>
        </authorList>
    </citation>
    <scope>NUCLEOTIDE SEQUENCE [LARGE SCALE GENOMIC DNA]</scope>
    <source>
        <strain evidence="2">ATCC BAA-797 / 42BKT</strain>
    </source>
</reference>
<gene>
    <name evidence="1" type="ORF">YH65_00940</name>
</gene>
<evidence type="ECO:0008006" key="3">
    <source>
        <dbReference type="Google" id="ProtNLM"/>
    </source>
</evidence>
<dbReference type="RefSeq" id="WP_046550234.1">
    <property type="nucleotide sequence ID" value="NZ_CP011308.1"/>
</dbReference>
<dbReference type="KEGG" id="slh:YH65_00940"/>
<reference evidence="1 2" key="1">
    <citation type="submission" date="2015-04" db="EMBL/GenBank/DDBJ databases">
        <title>Complete genome sequence of Sulfurovum lithotrophicum ATCC BAA-797T.</title>
        <authorList>
            <person name="Ahn J."/>
            <person name="Park G."/>
            <person name="Jeon W."/>
            <person name="Jang Y."/>
            <person name="Jang M."/>
            <person name="Lee H."/>
            <person name="Lee H."/>
        </authorList>
    </citation>
    <scope>NUCLEOTIDE SEQUENCE [LARGE SCALE GENOMIC DNA]</scope>
    <source>
        <strain evidence="2">ATCC BAA-797 / 42BKT</strain>
    </source>
</reference>
<dbReference type="Gene3D" id="3.40.50.300">
    <property type="entry name" value="P-loop containing nucleotide triphosphate hydrolases"/>
    <property type="match status" value="1"/>
</dbReference>
<dbReference type="SUPFAM" id="SSF52540">
    <property type="entry name" value="P-loop containing nucleoside triphosphate hydrolases"/>
    <property type="match status" value="1"/>
</dbReference>
<keyword evidence="2" id="KW-1185">Reference proteome</keyword>
<organism evidence="1 2">
    <name type="scientific">Sulfurovum lithotrophicum</name>
    <dbReference type="NCBI Taxonomy" id="206403"/>
    <lineage>
        <taxon>Bacteria</taxon>
        <taxon>Pseudomonadati</taxon>
        <taxon>Campylobacterota</taxon>
        <taxon>Epsilonproteobacteria</taxon>
        <taxon>Campylobacterales</taxon>
        <taxon>Sulfurovaceae</taxon>
        <taxon>Sulfurovum</taxon>
    </lineage>
</organism>
<sequence>MNNNVYIHIGLPKTATSSIQGFLYHNKSFLEEHGYHYIQTGLNHDLKCHHDLVWKLDLHKGPSYVEQDIAKYRNEILRDLAAEVEAHKGKNLVVSSELLTFIGDFRKLKPLLDVFKDKKVKFILNLRRQDRFLESLYQQVVKDGVSLTFDEWLHRSRGIANYNMLVSRLLMVTTKKNVIIDVFDSRIPHLHPTENFLVSLGFDRAYLKSFNIENKKENESLSLEQVHKLRVSNSLNPNLRYELMNQFMEDNNSMETEKAQYLDSEKRQKIIASFHDSNTKMIDMLQIPLLKSRYLLF</sequence>
<evidence type="ECO:0000313" key="2">
    <source>
        <dbReference type="Proteomes" id="UP000034444"/>
    </source>
</evidence>
<name>A0A7U4LZK6_9BACT</name>